<dbReference type="InterPro" id="IPR046876">
    <property type="entry name" value="Prok_STING"/>
</dbReference>
<dbReference type="Pfam" id="PF20300">
    <property type="entry name" value="prok_STING"/>
    <property type="match status" value="1"/>
</dbReference>
<dbReference type="RefSeq" id="WP_184017778.1">
    <property type="nucleotide sequence ID" value="NZ_JACHFD010000007.1"/>
</dbReference>
<evidence type="ECO:0000256" key="9">
    <source>
        <dbReference type="ARBA" id="ARBA00049230"/>
    </source>
</evidence>
<evidence type="ECO:0000259" key="10">
    <source>
        <dbReference type="Pfam" id="PF10137"/>
    </source>
</evidence>
<keyword evidence="13" id="KW-1185">Reference proteome</keyword>
<accession>A0A840VCJ9</accession>
<keyword evidence="1" id="KW-0547">Nucleotide-binding</keyword>
<evidence type="ECO:0000256" key="7">
    <source>
        <dbReference type="ARBA" id="ARBA00034355"/>
    </source>
</evidence>
<feature type="domain" description="CD-NTase-associated protein 12/Pycsar effector protein TIR" evidence="10">
    <location>
        <begin position="16"/>
        <end position="124"/>
    </location>
</feature>
<protein>
    <recommendedName>
        <fullName evidence="6">CD-NTase-associated protein 12</fullName>
        <ecNumber evidence="5">3.2.2.5</ecNumber>
    </recommendedName>
    <alternativeName>
        <fullName evidence="7">NAD(+) hydrolase</fullName>
    </alternativeName>
    <alternativeName>
        <fullName evidence="8">TIR-STING</fullName>
    </alternativeName>
</protein>
<evidence type="ECO:0000313" key="13">
    <source>
        <dbReference type="Proteomes" id="UP000557717"/>
    </source>
</evidence>
<keyword evidence="3" id="KW-0051">Antiviral defense</keyword>
<evidence type="ECO:0000259" key="11">
    <source>
        <dbReference type="Pfam" id="PF20300"/>
    </source>
</evidence>
<evidence type="ECO:0000256" key="8">
    <source>
        <dbReference type="ARBA" id="ARBA00034366"/>
    </source>
</evidence>
<evidence type="ECO:0000256" key="5">
    <source>
        <dbReference type="ARBA" id="ARBA00034327"/>
    </source>
</evidence>
<sequence>MDRYELRPDLSGVVFSSGANYPIAEALAELLGKHFPIVPYRSFFDREGETILTTFLRKLLTIDVAVLVLGADDVQLQTLVDGSSREIRVPRDNVVFELGATMARLGTKKVFMLVPSELNVRVPSYMRHSKLFSYDPAPAMPWEEALQPIANEIIAQLSNLGEDLFHSDLPALGLVQSYFYNFVNPVHEKLDEEQSIRFEDDSAHPWKKESGYTLTIVVPNHLMNRKQVDEYCKQTLHTSNVHVRIRDGRDISVYALPRTGANSPLHMIDIPTTLLTSDEVITRVDDFWRTQDETRQLEANVEFRQQLARREIATFYRRMTAILSEKGITTSTIELNSIRVIRMEELDSYLPTLGD</sequence>
<dbReference type="GO" id="GO:0051607">
    <property type="term" value="P:defense response to virus"/>
    <property type="evidence" value="ECO:0007669"/>
    <property type="project" value="UniProtKB-KW"/>
</dbReference>
<evidence type="ECO:0000256" key="6">
    <source>
        <dbReference type="ARBA" id="ARBA00034339"/>
    </source>
</evidence>
<organism evidence="12 13">
    <name type="scientific">Haloferula luteola</name>
    <dbReference type="NCBI Taxonomy" id="595692"/>
    <lineage>
        <taxon>Bacteria</taxon>
        <taxon>Pseudomonadati</taxon>
        <taxon>Verrucomicrobiota</taxon>
        <taxon>Verrucomicrobiia</taxon>
        <taxon>Verrucomicrobiales</taxon>
        <taxon>Verrucomicrobiaceae</taxon>
        <taxon>Haloferula</taxon>
    </lineage>
</organism>
<evidence type="ECO:0000256" key="4">
    <source>
        <dbReference type="ARBA" id="ARBA00034315"/>
    </source>
</evidence>
<evidence type="ECO:0000256" key="2">
    <source>
        <dbReference type="ARBA" id="ARBA00022801"/>
    </source>
</evidence>
<evidence type="ECO:0000313" key="12">
    <source>
        <dbReference type="EMBL" id="MBB5351529.1"/>
    </source>
</evidence>
<reference evidence="12 13" key="1">
    <citation type="submission" date="2020-08" db="EMBL/GenBank/DDBJ databases">
        <title>Genomic Encyclopedia of Type Strains, Phase IV (KMG-IV): sequencing the most valuable type-strain genomes for metagenomic binning, comparative biology and taxonomic classification.</title>
        <authorList>
            <person name="Goeker M."/>
        </authorList>
    </citation>
    <scope>NUCLEOTIDE SEQUENCE [LARGE SCALE GENOMIC DNA]</scope>
    <source>
        <strain evidence="12 13">YC6886</strain>
    </source>
</reference>
<dbReference type="EMBL" id="JACHFD010000007">
    <property type="protein sequence ID" value="MBB5351529.1"/>
    <property type="molecule type" value="Genomic_DNA"/>
</dbReference>
<dbReference type="GO" id="GO:0000166">
    <property type="term" value="F:nucleotide binding"/>
    <property type="evidence" value="ECO:0007669"/>
    <property type="project" value="UniProtKB-KW"/>
</dbReference>
<keyword evidence="2" id="KW-0378">Hydrolase</keyword>
<dbReference type="Pfam" id="PF10137">
    <property type="entry name" value="CAP12-PCTIR_TIR"/>
    <property type="match status" value="1"/>
</dbReference>
<dbReference type="GO" id="GO:0050135">
    <property type="term" value="F:NADP+ nucleosidase activity"/>
    <property type="evidence" value="ECO:0007669"/>
    <property type="project" value="InterPro"/>
</dbReference>
<evidence type="ECO:0000256" key="1">
    <source>
        <dbReference type="ARBA" id="ARBA00022741"/>
    </source>
</evidence>
<gene>
    <name evidence="12" type="ORF">HNR46_001766</name>
</gene>
<comment type="caution">
    <text evidence="12">The sequence shown here is derived from an EMBL/GenBank/DDBJ whole genome shotgun (WGS) entry which is preliminary data.</text>
</comment>
<name>A0A840VCJ9_9BACT</name>
<dbReference type="EC" id="3.2.2.5" evidence="5"/>
<feature type="domain" description="Prokaryotic STING" evidence="11">
    <location>
        <begin position="173"/>
        <end position="317"/>
    </location>
</feature>
<dbReference type="GO" id="GO:0003953">
    <property type="term" value="F:NAD+ nucleosidase activity"/>
    <property type="evidence" value="ECO:0007669"/>
    <property type="project" value="UniProtKB-EC"/>
</dbReference>
<evidence type="ECO:0000256" key="3">
    <source>
        <dbReference type="ARBA" id="ARBA00023118"/>
    </source>
</evidence>
<dbReference type="InterPro" id="IPR019302">
    <property type="entry name" value="CAP12/PCTIR_TIR_dom"/>
</dbReference>
<comment type="similarity">
    <text evidence="4">In the C-terminal section; belongs to the bacterial STING family.</text>
</comment>
<dbReference type="Proteomes" id="UP000557717">
    <property type="component" value="Unassembled WGS sequence"/>
</dbReference>
<comment type="catalytic activity">
    <reaction evidence="9">
        <text>NAD(+) + H2O = ADP-D-ribose + nicotinamide + H(+)</text>
        <dbReference type="Rhea" id="RHEA:16301"/>
        <dbReference type="ChEBI" id="CHEBI:15377"/>
        <dbReference type="ChEBI" id="CHEBI:15378"/>
        <dbReference type="ChEBI" id="CHEBI:17154"/>
        <dbReference type="ChEBI" id="CHEBI:57540"/>
        <dbReference type="ChEBI" id="CHEBI:57967"/>
        <dbReference type="EC" id="3.2.2.5"/>
    </reaction>
</comment>
<dbReference type="AlphaFoldDB" id="A0A840VCJ9"/>
<proteinExistence type="inferred from homology"/>